<dbReference type="RefSeq" id="WP_087698087.1">
    <property type="nucleotide sequence ID" value="NZ_JABXOB010000005.1"/>
</dbReference>
<dbReference type="PROSITE" id="PS50110">
    <property type="entry name" value="RESPONSE_REGULATORY"/>
    <property type="match status" value="1"/>
</dbReference>
<evidence type="ECO:0000313" key="21">
    <source>
        <dbReference type="Proteomes" id="UP000196342"/>
    </source>
</evidence>
<dbReference type="SUPFAM" id="SSF53850">
    <property type="entry name" value="Periplasmic binding protein-like II"/>
    <property type="match status" value="1"/>
</dbReference>
<keyword evidence="4" id="KW-1003">Cell membrane</keyword>
<dbReference type="EC" id="2.7.13.3" evidence="3"/>
<evidence type="ECO:0000256" key="12">
    <source>
        <dbReference type="ARBA" id="ARBA00058004"/>
    </source>
</evidence>
<dbReference type="GO" id="GO:0000155">
    <property type="term" value="F:phosphorelay sensor kinase activity"/>
    <property type="evidence" value="ECO:0007669"/>
    <property type="project" value="InterPro"/>
</dbReference>
<comment type="catalytic activity">
    <reaction evidence="1">
        <text>ATP + protein L-histidine = ADP + protein N-phospho-L-histidine.</text>
        <dbReference type="EC" id="2.7.13.3"/>
    </reaction>
</comment>
<dbReference type="Pfam" id="PF01627">
    <property type="entry name" value="Hpt"/>
    <property type="match status" value="1"/>
</dbReference>
<dbReference type="FunFam" id="3.30.565.10:FF:000010">
    <property type="entry name" value="Sensor histidine kinase RcsC"/>
    <property type="match status" value="1"/>
</dbReference>
<dbReference type="PRINTS" id="PR00344">
    <property type="entry name" value="BCTRLSENSOR"/>
</dbReference>
<evidence type="ECO:0000259" key="18">
    <source>
        <dbReference type="PROSITE" id="PS50110"/>
    </source>
</evidence>
<dbReference type="InterPro" id="IPR008207">
    <property type="entry name" value="Sig_transdc_His_kin_Hpt_dom"/>
</dbReference>
<dbReference type="Gene3D" id="1.20.120.160">
    <property type="entry name" value="HPT domain"/>
    <property type="match status" value="1"/>
</dbReference>
<evidence type="ECO:0000313" key="20">
    <source>
        <dbReference type="EMBL" id="OVE47623.1"/>
    </source>
</evidence>
<evidence type="ECO:0000256" key="3">
    <source>
        <dbReference type="ARBA" id="ARBA00012438"/>
    </source>
</evidence>
<dbReference type="PROSITE" id="PS50894">
    <property type="entry name" value="HPT"/>
    <property type="match status" value="1"/>
</dbReference>
<evidence type="ECO:0000259" key="17">
    <source>
        <dbReference type="PROSITE" id="PS50109"/>
    </source>
</evidence>
<dbReference type="CDD" id="cd16922">
    <property type="entry name" value="HATPase_EvgS-ArcB-TorS-like"/>
    <property type="match status" value="1"/>
</dbReference>
<keyword evidence="21" id="KW-1185">Reference proteome</keyword>
<evidence type="ECO:0000256" key="15">
    <source>
        <dbReference type="PROSITE-ProRule" id="PRU00169"/>
    </source>
</evidence>
<dbReference type="SMART" id="SM00387">
    <property type="entry name" value="HATPase_c"/>
    <property type="match status" value="1"/>
</dbReference>
<reference evidence="20 21" key="1">
    <citation type="submission" date="2017-05" db="EMBL/GenBank/DDBJ databases">
        <title>Chromobacterium violaceum GHPS1 isolated from Hydrocarbon polluted soil in French Guiana display an awesome secondary metabolite arsenal and a battery of drug and heavy-metal-resistance and detoxification of xenobiotics proteins.</title>
        <authorList>
            <person name="Belbahri L."/>
        </authorList>
    </citation>
    <scope>NUCLEOTIDE SEQUENCE [LARGE SCALE GENOMIC DNA]</scope>
    <source>
        <strain evidence="20 21">GHPS1</strain>
    </source>
</reference>
<feature type="domain" description="Response regulatory" evidence="18">
    <location>
        <begin position="563"/>
        <end position="683"/>
    </location>
</feature>
<dbReference type="InterPro" id="IPR011006">
    <property type="entry name" value="CheY-like_superfamily"/>
</dbReference>
<keyword evidence="9" id="KW-1133">Transmembrane helix</keyword>
<dbReference type="Pfam" id="PF00497">
    <property type="entry name" value="SBP_bac_3"/>
    <property type="match status" value="1"/>
</dbReference>
<evidence type="ECO:0000256" key="4">
    <source>
        <dbReference type="ARBA" id="ARBA00022475"/>
    </source>
</evidence>
<feature type="modified residue" description="Phosphohistidine" evidence="14">
    <location>
        <position position="734"/>
    </location>
</feature>
<dbReference type="Gene3D" id="3.30.565.10">
    <property type="entry name" value="Histidine kinase-like ATPase, C-terminal domain"/>
    <property type="match status" value="1"/>
</dbReference>
<keyword evidence="5 15" id="KW-0597">Phosphoprotein</keyword>
<dbReference type="Pfam" id="PF00072">
    <property type="entry name" value="Response_reg"/>
    <property type="match status" value="1"/>
</dbReference>
<evidence type="ECO:0000256" key="9">
    <source>
        <dbReference type="ARBA" id="ARBA00022989"/>
    </source>
</evidence>
<dbReference type="InterPro" id="IPR003661">
    <property type="entry name" value="HisK_dim/P_dom"/>
</dbReference>
<dbReference type="Gene3D" id="3.40.190.10">
    <property type="entry name" value="Periplasmic binding protein-like II"/>
    <property type="match status" value="2"/>
</dbReference>
<keyword evidence="6" id="KW-0812">Transmembrane</keyword>
<protein>
    <recommendedName>
        <fullName evidence="13">Virulence sensor protein BvgS</fullName>
        <ecNumber evidence="3">2.7.13.3</ecNumber>
    </recommendedName>
</protein>
<dbReference type="CDD" id="cd01007">
    <property type="entry name" value="PBP2_BvgS_HisK_like"/>
    <property type="match status" value="1"/>
</dbReference>
<dbReference type="GO" id="GO:0005524">
    <property type="term" value="F:ATP binding"/>
    <property type="evidence" value="ECO:0007669"/>
    <property type="project" value="UniProtKB-KW"/>
</dbReference>
<evidence type="ECO:0000256" key="16">
    <source>
        <dbReference type="SAM" id="SignalP"/>
    </source>
</evidence>
<dbReference type="Proteomes" id="UP000196342">
    <property type="component" value="Unassembled WGS sequence"/>
</dbReference>
<dbReference type="EMBL" id="NHOO01000010">
    <property type="protein sequence ID" value="OVE47623.1"/>
    <property type="molecule type" value="Genomic_DNA"/>
</dbReference>
<dbReference type="GO" id="GO:0005886">
    <property type="term" value="C:plasma membrane"/>
    <property type="evidence" value="ECO:0007669"/>
    <property type="project" value="UniProtKB-SubCell"/>
</dbReference>
<dbReference type="PROSITE" id="PS50109">
    <property type="entry name" value="HIS_KIN"/>
    <property type="match status" value="1"/>
</dbReference>
<keyword evidence="10" id="KW-0902">Two-component regulatory system</keyword>
<dbReference type="AlphaFoldDB" id="A0A202B7R3"/>
<comment type="caution">
    <text evidence="20">The sequence shown here is derived from an EMBL/GenBank/DDBJ whole genome shotgun (WGS) entry which is preliminary data.</text>
</comment>
<dbReference type="SUPFAM" id="SSF47226">
    <property type="entry name" value="Histidine-containing phosphotransfer domain, HPT domain"/>
    <property type="match status" value="1"/>
</dbReference>
<dbReference type="Gene3D" id="1.10.287.130">
    <property type="match status" value="1"/>
</dbReference>
<evidence type="ECO:0000256" key="11">
    <source>
        <dbReference type="ARBA" id="ARBA00023136"/>
    </source>
</evidence>
<keyword evidence="16" id="KW-0732">Signal</keyword>
<proteinExistence type="predicted"/>
<dbReference type="Pfam" id="PF00512">
    <property type="entry name" value="HisKA"/>
    <property type="match status" value="1"/>
</dbReference>
<keyword evidence="7" id="KW-0547">Nucleotide-binding</keyword>
<dbReference type="SUPFAM" id="SSF55874">
    <property type="entry name" value="ATPase domain of HSP90 chaperone/DNA topoisomerase II/histidine kinase"/>
    <property type="match status" value="1"/>
</dbReference>
<dbReference type="PANTHER" id="PTHR45339:SF1">
    <property type="entry name" value="HYBRID SIGNAL TRANSDUCTION HISTIDINE KINASE J"/>
    <property type="match status" value="1"/>
</dbReference>
<name>A0A202B7R3_CHRVL</name>
<dbReference type="SUPFAM" id="SSF52172">
    <property type="entry name" value="CheY-like"/>
    <property type="match status" value="1"/>
</dbReference>
<feature type="chain" id="PRO_5012374375" description="Virulence sensor protein BvgS" evidence="16">
    <location>
        <begin position="25"/>
        <end position="787"/>
    </location>
</feature>
<evidence type="ECO:0000259" key="19">
    <source>
        <dbReference type="PROSITE" id="PS50894"/>
    </source>
</evidence>
<dbReference type="Pfam" id="PF02518">
    <property type="entry name" value="HATPase_c"/>
    <property type="match status" value="1"/>
</dbReference>
<dbReference type="InterPro" id="IPR004358">
    <property type="entry name" value="Sig_transdc_His_kin-like_C"/>
</dbReference>
<feature type="domain" description="Histidine kinase" evidence="17">
    <location>
        <begin position="319"/>
        <end position="539"/>
    </location>
</feature>
<feature type="domain" description="HPt" evidence="19">
    <location>
        <begin position="695"/>
        <end position="787"/>
    </location>
</feature>
<comment type="function">
    <text evidence="12">Member of the two-component regulatory system BvgS/BvgA. Phosphorylates BvgA via a four-step phosphorelay in response to environmental signals.</text>
</comment>
<evidence type="ECO:0000256" key="8">
    <source>
        <dbReference type="ARBA" id="ARBA00022840"/>
    </source>
</evidence>
<dbReference type="SMART" id="SM00388">
    <property type="entry name" value="HisKA"/>
    <property type="match status" value="1"/>
</dbReference>
<evidence type="ECO:0000256" key="6">
    <source>
        <dbReference type="ARBA" id="ARBA00022692"/>
    </source>
</evidence>
<dbReference type="SUPFAM" id="SSF47384">
    <property type="entry name" value="Homodimeric domain of signal transducing histidine kinase"/>
    <property type="match status" value="1"/>
</dbReference>
<dbReference type="InterPro" id="IPR036097">
    <property type="entry name" value="HisK_dim/P_sf"/>
</dbReference>
<evidence type="ECO:0000256" key="7">
    <source>
        <dbReference type="ARBA" id="ARBA00022741"/>
    </source>
</evidence>
<sequence length="787" mass="85921">MRLSGLHRWLLAMSLAFCSGSSVAASPFNAGEQAWLANHPVVRYAIDPHGWPIEYLDDGEHKGLTQEYLQRIADITGIRFQLVQVQNRHQAMGLMLRGKLDLLTATSPRLIPPPFNKQILFSDPYFSGSTLLVTRADKPIVFDPAKLSGKTVAVEQGDPYEYFLREHYPEIKIVQTTTPLGALDAVADGDAYAAVGLDAILQSVIQRRYYGTLHIAGSVSEMPRLVSMAVSLQQPMLRDIINKSLGQLTAEDTDNILYNWLRTTDYGTPTVASIVRHYWIELSLLAVALCLLLLFAQHARSAKRAAQRSEAEKSMFLAMMSHEIRTPLNAVLASVELLRGSMLPPRERELVALANASAVNLLELLDNVLDIAKLDAHKLMLEPVLVDMAALASGVAGIYRPCAEKKGLALTTQLSGLAGLRVWLDPVRMRQILSNLLSNAVKFTHQGEILLRVELLPGDAGSGTLLIMVQDTGIGIALEQQGRLFTAYAQAGDSRQGYGGSGLGLVICRQLVELMAGSISLSSLPGCGTTMTLRLPVEWEPAPAMEPPQAIERRPGLLQAYDPILVVEDQPANRFVIGQQLETLGFRSVMAEDAPAALALLDQGGRFSMVLLDCNLPGIDGYELARRLRQHPALQWQPYLPIVAISATTGIEHQQRCLESGMDSCLSKPLQLAQLENILALWLDHHPAGEIHESAAIHGESFDAVFRRSAGEDVSRFGLALSQGDWKQADHYAHRLHGAALSAGRSELAATAERMQNALRDAQPDQALLRALQEEADCLLNAAPPSP</sequence>
<evidence type="ECO:0000256" key="2">
    <source>
        <dbReference type="ARBA" id="ARBA00004651"/>
    </source>
</evidence>
<feature type="signal peptide" evidence="16">
    <location>
        <begin position="1"/>
        <end position="24"/>
    </location>
</feature>
<dbReference type="InterPro" id="IPR005467">
    <property type="entry name" value="His_kinase_dom"/>
</dbReference>
<dbReference type="SMART" id="SM00062">
    <property type="entry name" value="PBPb"/>
    <property type="match status" value="1"/>
</dbReference>
<gene>
    <name evidence="20" type="ORF">CBW21_13230</name>
</gene>
<evidence type="ECO:0000256" key="14">
    <source>
        <dbReference type="PROSITE-ProRule" id="PRU00110"/>
    </source>
</evidence>
<evidence type="ECO:0000256" key="5">
    <source>
        <dbReference type="ARBA" id="ARBA00022553"/>
    </source>
</evidence>
<evidence type="ECO:0000256" key="1">
    <source>
        <dbReference type="ARBA" id="ARBA00000085"/>
    </source>
</evidence>
<dbReference type="InterPro" id="IPR036641">
    <property type="entry name" value="HPT_dom_sf"/>
</dbReference>
<feature type="modified residue" description="4-aspartylphosphate" evidence="15">
    <location>
        <position position="613"/>
    </location>
</feature>
<comment type="subcellular location">
    <subcellularLocation>
        <location evidence="2">Cell membrane</location>
        <topology evidence="2">Multi-pass membrane protein</topology>
    </subcellularLocation>
</comment>
<dbReference type="Gene3D" id="3.40.50.2300">
    <property type="match status" value="1"/>
</dbReference>
<accession>A0A202B7R3</accession>
<dbReference type="InterPro" id="IPR001638">
    <property type="entry name" value="Solute-binding_3/MltF_N"/>
</dbReference>
<dbReference type="CDD" id="cd17546">
    <property type="entry name" value="REC_hyHK_CKI1_RcsC-like"/>
    <property type="match status" value="1"/>
</dbReference>
<dbReference type="InterPro" id="IPR003594">
    <property type="entry name" value="HATPase_dom"/>
</dbReference>
<dbReference type="PANTHER" id="PTHR45339">
    <property type="entry name" value="HYBRID SIGNAL TRANSDUCTION HISTIDINE KINASE J"/>
    <property type="match status" value="1"/>
</dbReference>
<organism evidence="20 21">
    <name type="scientific">Chromobacterium violaceum</name>
    <dbReference type="NCBI Taxonomy" id="536"/>
    <lineage>
        <taxon>Bacteria</taxon>
        <taxon>Pseudomonadati</taxon>
        <taxon>Pseudomonadota</taxon>
        <taxon>Betaproteobacteria</taxon>
        <taxon>Neisseriales</taxon>
        <taxon>Chromobacteriaceae</taxon>
        <taxon>Chromobacterium</taxon>
    </lineage>
</organism>
<dbReference type="InterPro" id="IPR036890">
    <property type="entry name" value="HATPase_C_sf"/>
</dbReference>
<evidence type="ECO:0000256" key="13">
    <source>
        <dbReference type="ARBA" id="ARBA00070152"/>
    </source>
</evidence>
<dbReference type="CDD" id="cd00082">
    <property type="entry name" value="HisKA"/>
    <property type="match status" value="1"/>
</dbReference>
<evidence type="ECO:0000256" key="10">
    <source>
        <dbReference type="ARBA" id="ARBA00023012"/>
    </source>
</evidence>
<dbReference type="InterPro" id="IPR001789">
    <property type="entry name" value="Sig_transdc_resp-reg_receiver"/>
</dbReference>
<dbReference type="CDD" id="cd00088">
    <property type="entry name" value="HPT"/>
    <property type="match status" value="1"/>
</dbReference>
<keyword evidence="8" id="KW-0067">ATP-binding</keyword>
<keyword evidence="11" id="KW-0472">Membrane</keyword>
<dbReference type="SMART" id="SM00448">
    <property type="entry name" value="REC"/>
    <property type="match status" value="1"/>
</dbReference>